<evidence type="ECO:0000256" key="1">
    <source>
        <dbReference type="SAM" id="MobiDB-lite"/>
    </source>
</evidence>
<organism evidence="2 3">
    <name type="scientific">Lates japonicus</name>
    <name type="common">Japanese lates</name>
    <dbReference type="NCBI Taxonomy" id="270547"/>
    <lineage>
        <taxon>Eukaryota</taxon>
        <taxon>Metazoa</taxon>
        <taxon>Chordata</taxon>
        <taxon>Craniata</taxon>
        <taxon>Vertebrata</taxon>
        <taxon>Euteleostomi</taxon>
        <taxon>Actinopterygii</taxon>
        <taxon>Neopterygii</taxon>
        <taxon>Teleostei</taxon>
        <taxon>Neoteleostei</taxon>
        <taxon>Acanthomorphata</taxon>
        <taxon>Carangaria</taxon>
        <taxon>Carangaria incertae sedis</taxon>
        <taxon>Centropomidae</taxon>
        <taxon>Lates</taxon>
    </lineage>
</organism>
<feature type="region of interest" description="Disordered" evidence="1">
    <location>
        <begin position="100"/>
        <end position="121"/>
    </location>
</feature>
<comment type="caution">
    <text evidence="2">The sequence shown here is derived from an EMBL/GenBank/DDBJ whole genome shotgun (WGS) entry which is preliminary data.</text>
</comment>
<feature type="compositionally biased region" description="Basic and acidic residues" evidence="1">
    <location>
        <begin position="103"/>
        <end position="121"/>
    </location>
</feature>
<keyword evidence="3" id="KW-1185">Reference proteome</keyword>
<accession>A0AAD3MU50</accession>
<sequence>MVGITSPSGSLTVPRSRPKLAAIGVSRASHRSHILCFLLVLEGCVIFTGTGGAYVSNPSRPWEQHLLHLVKPDDVRGCVRGFPRHPAHAHTQTHACILRQGRRGGEDKQAKEDGGQGTHADKLDNRQETLESSHGYFLLSALGFHSGQNRYRKAYIEYKLGTPAKPLSVPTYHK</sequence>
<proteinExistence type="predicted"/>
<protein>
    <submittedName>
        <fullName evidence="2">Delta-like protein 4</fullName>
    </submittedName>
</protein>
<dbReference type="Proteomes" id="UP001279410">
    <property type="component" value="Unassembled WGS sequence"/>
</dbReference>
<evidence type="ECO:0000313" key="2">
    <source>
        <dbReference type="EMBL" id="GLD59694.1"/>
    </source>
</evidence>
<dbReference type="EMBL" id="BRZM01000038">
    <property type="protein sequence ID" value="GLD59694.1"/>
    <property type="molecule type" value="Genomic_DNA"/>
</dbReference>
<gene>
    <name evidence="2" type="ORF">AKAME5_001167500</name>
</gene>
<evidence type="ECO:0000313" key="3">
    <source>
        <dbReference type="Proteomes" id="UP001279410"/>
    </source>
</evidence>
<name>A0AAD3MU50_LATJO</name>
<dbReference type="AlphaFoldDB" id="A0AAD3MU50"/>
<reference evidence="2" key="1">
    <citation type="submission" date="2022-08" db="EMBL/GenBank/DDBJ databases">
        <title>Genome sequencing of akame (Lates japonicus).</title>
        <authorList>
            <person name="Hashiguchi Y."/>
            <person name="Takahashi H."/>
        </authorList>
    </citation>
    <scope>NUCLEOTIDE SEQUENCE</scope>
    <source>
        <strain evidence="2">Kochi</strain>
    </source>
</reference>